<gene>
    <name evidence="7" type="ORF">A2834_03855</name>
</gene>
<dbReference type="InterPro" id="IPR000456">
    <property type="entry name" value="Ribosomal_bL17"/>
</dbReference>
<dbReference type="GO" id="GO:0006412">
    <property type="term" value="P:translation"/>
    <property type="evidence" value="ECO:0007669"/>
    <property type="project" value="InterPro"/>
</dbReference>
<sequence length="102" mass="11699">MARKFHREKNQRRAFLKSLAEALIMRGKIKTTLARAKELRGVAEKLVTRAEKSSKFLSAEAAKKLIKEIAPKYRERKGGYTRIIKLLPRKSDAAKMAIIEFV</sequence>
<dbReference type="EMBL" id="MFHD01000005">
    <property type="protein sequence ID" value="OGF63241.1"/>
    <property type="molecule type" value="Genomic_DNA"/>
</dbReference>
<evidence type="ECO:0000256" key="3">
    <source>
        <dbReference type="ARBA" id="ARBA00023274"/>
    </source>
</evidence>
<dbReference type="NCBIfam" id="TIGR00059">
    <property type="entry name" value="L17"/>
    <property type="match status" value="1"/>
</dbReference>
<dbReference type="SUPFAM" id="SSF64263">
    <property type="entry name" value="Prokaryotic ribosomal protein L17"/>
    <property type="match status" value="1"/>
</dbReference>
<evidence type="ECO:0000256" key="6">
    <source>
        <dbReference type="RuleBase" id="RU000661"/>
    </source>
</evidence>
<dbReference type="Proteomes" id="UP000179251">
    <property type="component" value="Unassembled WGS sequence"/>
</dbReference>
<comment type="similarity">
    <text evidence="1 5">Belongs to the bacterial ribosomal protein bL17 family.</text>
</comment>
<evidence type="ECO:0000256" key="1">
    <source>
        <dbReference type="ARBA" id="ARBA00008777"/>
    </source>
</evidence>
<dbReference type="Pfam" id="PF01196">
    <property type="entry name" value="Ribosomal_L17"/>
    <property type="match status" value="1"/>
</dbReference>
<organism evidence="7 8">
    <name type="scientific">Candidatus Giovannonibacteria bacterium RIFCSPHIGHO2_01_FULL_45_23</name>
    <dbReference type="NCBI Taxonomy" id="1798325"/>
    <lineage>
        <taxon>Bacteria</taxon>
        <taxon>Candidatus Giovannoniibacteriota</taxon>
    </lineage>
</organism>
<dbReference type="AlphaFoldDB" id="A0A1F5VJW5"/>
<dbReference type="PANTHER" id="PTHR14413">
    <property type="entry name" value="RIBOSOMAL PROTEIN L17"/>
    <property type="match status" value="1"/>
</dbReference>
<dbReference type="Gene3D" id="3.90.1030.10">
    <property type="entry name" value="Ribosomal protein L17"/>
    <property type="match status" value="1"/>
</dbReference>
<dbReference type="PANTHER" id="PTHR14413:SF16">
    <property type="entry name" value="LARGE RIBOSOMAL SUBUNIT PROTEIN BL17M"/>
    <property type="match status" value="1"/>
</dbReference>
<keyword evidence="2 5" id="KW-0689">Ribosomal protein</keyword>
<evidence type="ECO:0000256" key="4">
    <source>
        <dbReference type="ARBA" id="ARBA00035494"/>
    </source>
</evidence>
<dbReference type="GO" id="GO:0003735">
    <property type="term" value="F:structural constituent of ribosome"/>
    <property type="evidence" value="ECO:0007669"/>
    <property type="project" value="InterPro"/>
</dbReference>
<evidence type="ECO:0000313" key="7">
    <source>
        <dbReference type="EMBL" id="OGF63241.1"/>
    </source>
</evidence>
<accession>A0A1F5VJW5</accession>
<proteinExistence type="inferred from homology"/>
<dbReference type="STRING" id="1798325.A2834_03855"/>
<evidence type="ECO:0000256" key="5">
    <source>
        <dbReference type="RuleBase" id="RU000660"/>
    </source>
</evidence>
<evidence type="ECO:0000313" key="8">
    <source>
        <dbReference type="Proteomes" id="UP000179251"/>
    </source>
</evidence>
<comment type="caution">
    <text evidence="7">The sequence shown here is derived from an EMBL/GenBank/DDBJ whole genome shotgun (WGS) entry which is preliminary data.</text>
</comment>
<name>A0A1F5VJW5_9BACT</name>
<keyword evidence="3 5" id="KW-0687">Ribonucleoprotein</keyword>
<protein>
    <recommendedName>
        <fullName evidence="4 6">50S ribosomal protein L17</fullName>
    </recommendedName>
</protein>
<evidence type="ECO:0000256" key="2">
    <source>
        <dbReference type="ARBA" id="ARBA00022980"/>
    </source>
</evidence>
<dbReference type="GO" id="GO:0015934">
    <property type="term" value="C:large ribosomal subunit"/>
    <property type="evidence" value="ECO:0007669"/>
    <property type="project" value="TreeGrafter"/>
</dbReference>
<dbReference type="InterPro" id="IPR036373">
    <property type="entry name" value="Ribosomal_bL17_sf"/>
</dbReference>
<reference evidence="7 8" key="1">
    <citation type="journal article" date="2016" name="Nat. Commun.">
        <title>Thousands of microbial genomes shed light on interconnected biogeochemical processes in an aquifer system.</title>
        <authorList>
            <person name="Anantharaman K."/>
            <person name="Brown C.T."/>
            <person name="Hug L.A."/>
            <person name="Sharon I."/>
            <person name="Castelle C.J."/>
            <person name="Probst A.J."/>
            <person name="Thomas B.C."/>
            <person name="Singh A."/>
            <person name="Wilkins M.J."/>
            <person name="Karaoz U."/>
            <person name="Brodie E.L."/>
            <person name="Williams K.H."/>
            <person name="Hubbard S.S."/>
            <person name="Banfield J.F."/>
        </authorList>
    </citation>
    <scope>NUCLEOTIDE SEQUENCE [LARGE SCALE GENOMIC DNA]</scope>
</reference>